<dbReference type="CDD" id="cd00085">
    <property type="entry name" value="HNHc"/>
    <property type="match status" value="1"/>
</dbReference>
<dbReference type="PANTHER" id="PTHR33877">
    <property type="entry name" value="SLL1193 PROTEIN"/>
    <property type="match status" value="1"/>
</dbReference>
<dbReference type="GO" id="GO:0004519">
    <property type="term" value="F:endonuclease activity"/>
    <property type="evidence" value="ECO:0007669"/>
    <property type="project" value="UniProtKB-KW"/>
</dbReference>
<dbReference type="SMART" id="SM00507">
    <property type="entry name" value="HNHc"/>
    <property type="match status" value="1"/>
</dbReference>
<dbReference type="Pfam" id="PF14279">
    <property type="entry name" value="HNH_5"/>
    <property type="match status" value="1"/>
</dbReference>
<dbReference type="Proteomes" id="UP000031967">
    <property type="component" value="Unassembled WGS sequence"/>
</dbReference>
<reference evidence="2 3" key="1">
    <citation type="submission" date="2014-12" db="EMBL/GenBank/DDBJ databases">
        <title>Draft genome sequence of Paenibacillus kamchatkensis strain B-2647.</title>
        <authorList>
            <person name="Karlyshev A.V."/>
            <person name="Kudryashova E.B."/>
        </authorList>
    </citation>
    <scope>NUCLEOTIDE SEQUENCE [LARGE SCALE GENOMIC DNA]</scope>
    <source>
        <strain evidence="2 3">VKM B-2647</strain>
    </source>
</reference>
<dbReference type="PANTHER" id="PTHR33877:SF2">
    <property type="entry name" value="OS07G0170200 PROTEIN"/>
    <property type="match status" value="1"/>
</dbReference>
<evidence type="ECO:0000313" key="2">
    <source>
        <dbReference type="EMBL" id="KIL37912.1"/>
    </source>
</evidence>
<dbReference type="Gene3D" id="1.10.30.50">
    <property type="match status" value="1"/>
</dbReference>
<evidence type="ECO:0000313" key="3">
    <source>
        <dbReference type="Proteomes" id="UP000031967"/>
    </source>
</evidence>
<accession>A0ABR5AAI7</accession>
<proteinExistence type="predicted"/>
<name>A0ABR5AAI7_9BACL</name>
<keyword evidence="2" id="KW-0255">Endonuclease</keyword>
<dbReference type="InterPro" id="IPR003615">
    <property type="entry name" value="HNH_nuc"/>
</dbReference>
<dbReference type="InterPro" id="IPR052892">
    <property type="entry name" value="NA-targeting_endonuclease"/>
</dbReference>
<protein>
    <submittedName>
        <fullName evidence="2">HNH endonuclease</fullName>
    </submittedName>
</protein>
<keyword evidence="2" id="KW-0378">Hydrolase</keyword>
<dbReference type="InterPro" id="IPR029471">
    <property type="entry name" value="HNH_5"/>
</dbReference>
<evidence type="ECO:0000259" key="1">
    <source>
        <dbReference type="SMART" id="SM00507"/>
    </source>
</evidence>
<keyword evidence="3" id="KW-1185">Reference proteome</keyword>
<keyword evidence="2" id="KW-0540">Nuclease</keyword>
<organism evidence="2 3">
    <name type="scientific">Gordoniibacillus kamchatkensis</name>
    <dbReference type="NCBI Taxonomy" id="1590651"/>
    <lineage>
        <taxon>Bacteria</taxon>
        <taxon>Bacillati</taxon>
        <taxon>Bacillota</taxon>
        <taxon>Bacilli</taxon>
        <taxon>Bacillales</taxon>
        <taxon>Paenibacillaceae</taxon>
        <taxon>Gordoniibacillus</taxon>
    </lineage>
</organism>
<gene>
    <name evidence="2" type="ORF">SD70_29925</name>
</gene>
<feature type="domain" description="HNH nuclease" evidence="1">
    <location>
        <begin position="45"/>
        <end position="94"/>
    </location>
</feature>
<dbReference type="EMBL" id="JXAK01000088">
    <property type="protein sequence ID" value="KIL37912.1"/>
    <property type="molecule type" value="Genomic_DNA"/>
</dbReference>
<sequence length="111" mass="12812">MRGKTDKGRRWVQDTDLETAVNLVREHAAVVVNRHTIRRLYTNKSFRQYVLTRDNYTCYFCGEYGDTIDHLVPRAKGGHTTPMNCVCACHLCNQSKADKNLEDFVTDEEEA</sequence>
<comment type="caution">
    <text evidence="2">The sequence shown here is derived from an EMBL/GenBank/DDBJ whole genome shotgun (WGS) entry which is preliminary data.</text>
</comment>